<reference evidence="1 2" key="1">
    <citation type="submission" date="2019-08" db="EMBL/GenBank/DDBJ databases">
        <authorList>
            <person name="Kuhnert P."/>
        </authorList>
    </citation>
    <scope>NUCLEOTIDE SEQUENCE [LARGE SCALE GENOMIC DNA]</scope>
    <source>
        <strain evidence="1 2">B36.5</strain>
    </source>
</reference>
<sequence>MAKPTLRVLKLCKLFCFKTSFLLGTTGVRARSDCSSGILAYRGWGCEFKSFNFTIGCWRF</sequence>
<name>A0AAE6M7H5_TREPH</name>
<accession>A0AAE6M7H5</accession>
<dbReference type="Proteomes" id="UP000323594">
    <property type="component" value="Chromosome"/>
</dbReference>
<organism evidence="1 2">
    <name type="scientific">Treponema phagedenis</name>
    <dbReference type="NCBI Taxonomy" id="162"/>
    <lineage>
        <taxon>Bacteria</taxon>
        <taxon>Pseudomonadati</taxon>
        <taxon>Spirochaetota</taxon>
        <taxon>Spirochaetia</taxon>
        <taxon>Spirochaetales</taxon>
        <taxon>Treponemataceae</taxon>
        <taxon>Treponema</taxon>
    </lineage>
</organism>
<evidence type="ECO:0000313" key="1">
    <source>
        <dbReference type="EMBL" id="QEJ98533.1"/>
    </source>
</evidence>
<dbReference type="AlphaFoldDB" id="A0AAE6M7H5"/>
<gene>
    <name evidence="1" type="ORF">FUT82_11350</name>
</gene>
<evidence type="ECO:0000313" key="2">
    <source>
        <dbReference type="Proteomes" id="UP000323594"/>
    </source>
</evidence>
<protein>
    <submittedName>
        <fullName evidence="1">Uncharacterized protein</fullName>
    </submittedName>
</protein>
<dbReference type="EMBL" id="CP042817">
    <property type="protein sequence ID" value="QEJ98533.1"/>
    <property type="molecule type" value="Genomic_DNA"/>
</dbReference>
<proteinExistence type="predicted"/>